<dbReference type="PRINTS" id="PR01705">
    <property type="entry name" value="TSP1REPEAT"/>
</dbReference>
<dbReference type="Gene3D" id="2.20.100.10">
    <property type="entry name" value="Thrombospondin type-1 (TSP1) repeat"/>
    <property type="match status" value="2"/>
</dbReference>
<dbReference type="Gene3D" id="4.10.400.10">
    <property type="entry name" value="Low-density Lipoprotein Receptor"/>
    <property type="match status" value="1"/>
</dbReference>
<feature type="signal peptide" evidence="5">
    <location>
        <begin position="1"/>
        <end position="27"/>
    </location>
</feature>
<dbReference type="Proteomes" id="UP001634394">
    <property type="component" value="Unassembled WGS sequence"/>
</dbReference>
<evidence type="ECO:0000256" key="1">
    <source>
        <dbReference type="ARBA" id="ARBA00022536"/>
    </source>
</evidence>
<dbReference type="InterPro" id="IPR036055">
    <property type="entry name" value="LDL_receptor-like_sf"/>
</dbReference>
<dbReference type="PROSITE" id="PS50092">
    <property type="entry name" value="TSP1"/>
    <property type="match status" value="2"/>
</dbReference>
<proteinExistence type="predicted"/>
<dbReference type="PANTHER" id="PTHR16311:SF3">
    <property type="entry name" value="THROMBOSPONDIN TYPE-1 DOMAIN-CONTAINING PROTEIN 1"/>
    <property type="match status" value="1"/>
</dbReference>
<dbReference type="EMBL" id="JBJQND010000016">
    <property type="protein sequence ID" value="KAL3848433.1"/>
    <property type="molecule type" value="Genomic_DNA"/>
</dbReference>
<evidence type="ECO:0000256" key="3">
    <source>
        <dbReference type="ARBA" id="ARBA00023157"/>
    </source>
</evidence>
<gene>
    <name evidence="6" type="ORF">ACJMK2_019291</name>
</gene>
<dbReference type="InterPro" id="IPR023415">
    <property type="entry name" value="LDLR_class-A_CS"/>
</dbReference>
<dbReference type="PROSITE" id="PS50068">
    <property type="entry name" value="LDLRA_2"/>
    <property type="match status" value="1"/>
</dbReference>
<accession>A0ABD3UJZ3</accession>
<keyword evidence="2" id="KW-0677">Repeat</keyword>
<comment type="caution">
    <text evidence="4">Lacks conserved residue(s) required for the propagation of feature annotation.</text>
</comment>
<dbReference type="InterPro" id="IPR036383">
    <property type="entry name" value="TSP1_rpt_sf"/>
</dbReference>
<protein>
    <submittedName>
        <fullName evidence="6">Uncharacterized protein</fullName>
    </submittedName>
</protein>
<evidence type="ECO:0000256" key="4">
    <source>
        <dbReference type="PROSITE-ProRule" id="PRU00124"/>
    </source>
</evidence>
<dbReference type="AlphaFoldDB" id="A0ABD3UJZ3"/>
<keyword evidence="5" id="KW-0732">Signal</keyword>
<name>A0ABD3UJZ3_SINWO</name>
<dbReference type="PROSITE" id="PS01209">
    <property type="entry name" value="LDLRA_1"/>
    <property type="match status" value="1"/>
</dbReference>
<dbReference type="SUPFAM" id="SSF57424">
    <property type="entry name" value="LDL receptor-like module"/>
    <property type="match status" value="1"/>
</dbReference>
<comment type="caution">
    <text evidence="6">The sequence shown here is derived from an EMBL/GenBank/DDBJ whole genome shotgun (WGS) entry which is preliminary data.</text>
</comment>
<feature type="disulfide bond" evidence="4">
    <location>
        <begin position="168"/>
        <end position="183"/>
    </location>
</feature>
<evidence type="ECO:0000313" key="7">
    <source>
        <dbReference type="Proteomes" id="UP001634394"/>
    </source>
</evidence>
<feature type="chain" id="PRO_5044767079" evidence="5">
    <location>
        <begin position="28"/>
        <end position="217"/>
    </location>
</feature>
<dbReference type="InterPro" id="IPR002172">
    <property type="entry name" value="LDrepeatLR_classA_rpt"/>
</dbReference>
<dbReference type="InterPro" id="IPR038877">
    <property type="entry name" value="THSD1"/>
</dbReference>
<keyword evidence="1" id="KW-0245">EGF-like domain</keyword>
<keyword evidence="7" id="KW-1185">Reference proteome</keyword>
<dbReference type="PANTHER" id="PTHR16311">
    <property type="entry name" value="THROMBOSPONDIN TYPE I DOMAIN-CONTAINING 1"/>
    <property type="match status" value="1"/>
</dbReference>
<dbReference type="Pfam" id="PF00057">
    <property type="entry name" value="Ldl_recept_a"/>
    <property type="match status" value="1"/>
</dbReference>
<dbReference type="Pfam" id="PF00090">
    <property type="entry name" value="TSP_1"/>
    <property type="match status" value="2"/>
</dbReference>
<evidence type="ECO:0000313" key="6">
    <source>
        <dbReference type="EMBL" id="KAL3848433.1"/>
    </source>
</evidence>
<organism evidence="6 7">
    <name type="scientific">Sinanodonta woodiana</name>
    <name type="common">Chinese pond mussel</name>
    <name type="synonym">Anodonta woodiana</name>
    <dbReference type="NCBI Taxonomy" id="1069815"/>
    <lineage>
        <taxon>Eukaryota</taxon>
        <taxon>Metazoa</taxon>
        <taxon>Spiralia</taxon>
        <taxon>Lophotrochozoa</taxon>
        <taxon>Mollusca</taxon>
        <taxon>Bivalvia</taxon>
        <taxon>Autobranchia</taxon>
        <taxon>Heteroconchia</taxon>
        <taxon>Palaeoheterodonta</taxon>
        <taxon>Unionida</taxon>
        <taxon>Unionoidea</taxon>
        <taxon>Unionidae</taxon>
        <taxon>Unioninae</taxon>
        <taxon>Sinanodonta</taxon>
    </lineage>
</organism>
<reference evidence="6 7" key="1">
    <citation type="submission" date="2024-11" db="EMBL/GenBank/DDBJ databases">
        <title>Chromosome-level genome assembly of the freshwater bivalve Anodonta woodiana.</title>
        <authorList>
            <person name="Chen X."/>
        </authorList>
    </citation>
    <scope>NUCLEOTIDE SEQUENCE [LARGE SCALE GENOMIC DNA]</scope>
    <source>
        <strain evidence="6">MN2024</strain>
        <tissue evidence="6">Gills</tissue>
    </source>
</reference>
<evidence type="ECO:0000256" key="2">
    <source>
        <dbReference type="ARBA" id="ARBA00022737"/>
    </source>
</evidence>
<evidence type="ECO:0000256" key="5">
    <source>
        <dbReference type="SAM" id="SignalP"/>
    </source>
</evidence>
<sequence length="217" mass="25559">MIDPRMRSWQYGLQVFVFLLEVIEVLATKEQWTKWSSWTQCSVTCGYGVMKRRRVWETNNDDNQITYEDILECYTEKSCPIDGRWSFWGPWNSCTKYCGGGNRIRYRECNNPTPQFDGKYCEGKNFEDVECNKRECPELPPNFNISQCNDTTFMCYNKLQCVPKHDRCDDSLQCHDGSDEADCDYFFEALNSACTHDRQWSLYVMLLPGLVYIGLYL</sequence>
<dbReference type="FunFam" id="2.20.100.10:FF:000007">
    <property type="entry name" value="Thrombospondin 1"/>
    <property type="match status" value="1"/>
</dbReference>
<dbReference type="InterPro" id="IPR000884">
    <property type="entry name" value="TSP1_rpt"/>
</dbReference>
<keyword evidence="3 4" id="KW-1015">Disulfide bond</keyword>
<dbReference type="SMART" id="SM00192">
    <property type="entry name" value="LDLa"/>
    <property type="match status" value="1"/>
</dbReference>
<dbReference type="CDD" id="cd00112">
    <property type="entry name" value="LDLa"/>
    <property type="match status" value="1"/>
</dbReference>
<dbReference type="SMART" id="SM00209">
    <property type="entry name" value="TSP1"/>
    <property type="match status" value="2"/>
</dbReference>
<dbReference type="SUPFAM" id="SSF82895">
    <property type="entry name" value="TSP-1 type 1 repeat"/>
    <property type="match status" value="2"/>
</dbReference>